<feature type="domain" description="Zinc-ribbon" evidence="1">
    <location>
        <begin position="117"/>
        <end position="135"/>
    </location>
</feature>
<organism evidence="2 3">
    <name type="scientific">Hathewaya limosa</name>
    <name type="common">Clostridium limosum</name>
    <dbReference type="NCBI Taxonomy" id="1536"/>
    <lineage>
        <taxon>Bacteria</taxon>
        <taxon>Bacillati</taxon>
        <taxon>Bacillota</taxon>
        <taxon>Clostridia</taxon>
        <taxon>Eubacteriales</taxon>
        <taxon>Clostridiaceae</taxon>
        <taxon>Hathewaya</taxon>
    </lineage>
</organism>
<keyword evidence="3" id="KW-1185">Reference proteome</keyword>
<evidence type="ECO:0000313" key="2">
    <source>
        <dbReference type="EMBL" id="MDQ0478614.1"/>
    </source>
</evidence>
<dbReference type="InterPro" id="IPR026870">
    <property type="entry name" value="Zinc_ribbon_dom"/>
</dbReference>
<reference evidence="2 3" key="1">
    <citation type="submission" date="2023-07" db="EMBL/GenBank/DDBJ databases">
        <title>Genomic Encyclopedia of Type Strains, Phase IV (KMG-IV): sequencing the most valuable type-strain genomes for metagenomic binning, comparative biology and taxonomic classification.</title>
        <authorList>
            <person name="Goeker M."/>
        </authorList>
    </citation>
    <scope>NUCLEOTIDE SEQUENCE [LARGE SCALE GENOMIC DNA]</scope>
    <source>
        <strain evidence="2 3">DSM 1400</strain>
    </source>
</reference>
<dbReference type="RefSeq" id="WP_307354859.1">
    <property type="nucleotide sequence ID" value="NZ_BAAACJ010000008.1"/>
</dbReference>
<sequence length="158" mass="17905">MAIFNKDSLKDTLSKISISAKDVAENVVKVTKEGANTVAKKSSELVELSKLNSCISSEETKIKELYTSIGKTIYEKHTNNIYVDPDVVEICEDIREKQFKIKILEQRVQDLKKFDTCTKCGHNLQEDSRFCPNCGLEHNPINTDSSCETENEKPNEEE</sequence>
<dbReference type="Proteomes" id="UP001224418">
    <property type="component" value="Unassembled WGS sequence"/>
</dbReference>
<dbReference type="EMBL" id="JAUSWN010000002">
    <property type="protein sequence ID" value="MDQ0478614.1"/>
    <property type="molecule type" value="Genomic_DNA"/>
</dbReference>
<comment type="caution">
    <text evidence="2">The sequence shown here is derived from an EMBL/GenBank/DDBJ whole genome shotgun (WGS) entry which is preliminary data.</text>
</comment>
<protein>
    <submittedName>
        <fullName evidence="2">Rubrerythrin</fullName>
    </submittedName>
</protein>
<proteinExistence type="predicted"/>
<evidence type="ECO:0000259" key="1">
    <source>
        <dbReference type="Pfam" id="PF13240"/>
    </source>
</evidence>
<gene>
    <name evidence="2" type="ORF">QOZ93_000323</name>
</gene>
<evidence type="ECO:0000313" key="3">
    <source>
        <dbReference type="Proteomes" id="UP001224418"/>
    </source>
</evidence>
<name>A0ABU0JRC9_HATLI</name>
<accession>A0ABU0JRC9</accession>
<dbReference type="Pfam" id="PF13240">
    <property type="entry name" value="Zn_Ribbon_1"/>
    <property type="match status" value="1"/>
</dbReference>